<comment type="caution">
    <text evidence="1">The sequence shown here is derived from an EMBL/GenBank/DDBJ whole genome shotgun (WGS) entry which is preliminary data.</text>
</comment>
<proteinExistence type="predicted"/>
<dbReference type="EMBL" id="JACASE010000012">
    <property type="protein sequence ID" value="KAF6422816.1"/>
    <property type="molecule type" value="Genomic_DNA"/>
</dbReference>
<sequence length="144" mass="16996">MWKKESSPTLLMGLHIGTTTMENSLEVSQKIIIRKDLCTPIFIAAQFTIAKIQKQSKCPSTDDWIMKLWFIYTMEYYSAIKRNEILPFATTWMDLEVIMLSAISQTEKDKYHMISLMWKLRNNKKETNQKQTHKYKGQSHDGQR</sequence>
<evidence type="ECO:0008006" key="3">
    <source>
        <dbReference type="Google" id="ProtNLM"/>
    </source>
</evidence>
<accession>A0A7J8DIG8</accession>
<name>A0A7J8DIG8_ROUAE</name>
<reference evidence="1 2" key="1">
    <citation type="journal article" date="2020" name="Nature">
        <title>Six reference-quality genomes reveal evolution of bat adaptations.</title>
        <authorList>
            <person name="Jebb D."/>
            <person name="Huang Z."/>
            <person name="Pippel M."/>
            <person name="Hughes G.M."/>
            <person name="Lavrichenko K."/>
            <person name="Devanna P."/>
            <person name="Winkler S."/>
            <person name="Jermiin L.S."/>
            <person name="Skirmuntt E.C."/>
            <person name="Katzourakis A."/>
            <person name="Burkitt-Gray L."/>
            <person name="Ray D.A."/>
            <person name="Sullivan K.A.M."/>
            <person name="Roscito J.G."/>
            <person name="Kirilenko B.M."/>
            <person name="Davalos L.M."/>
            <person name="Corthals A.P."/>
            <person name="Power M.L."/>
            <person name="Jones G."/>
            <person name="Ransome R.D."/>
            <person name="Dechmann D.K.N."/>
            <person name="Locatelli A.G."/>
            <person name="Puechmaille S.J."/>
            <person name="Fedrigo O."/>
            <person name="Jarvis E.D."/>
            <person name="Hiller M."/>
            <person name="Vernes S.C."/>
            <person name="Myers E.W."/>
            <person name="Teeling E.C."/>
        </authorList>
    </citation>
    <scope>NUCLEOTIDE SEQUENCE [LARGE SCALE GENOMIC DNA]</scope>
    <source>
        <strain evidence="1">MRouAeg1</strain>
        <tissue evidence="1">Muscle</tissue>
    </source>
</reference>
<organism evidence="1 2">
    <name type="scientific">Rousettus aegyptiacus</name>
    <name type="common">Egyptian fruit bat</name>
    <name type="synonym">Pteropus aegyptiacus</name>
    <dbReference type="NCBI Taxonomy" id="9407"/>
    <lineage>
        <taxon>Eukaryota</taxon>
        <taxon>Metazoa</taxon>
        <taxon>Chordata</taxon>
        <taxon>Craniata</taxon>
        <taxon>Vertebrata</taxon>
        <taxon>Euteleostomi</taxon>
        <taxon>Mammalia</taxon>
        <taxon>Eutheria</taxon>
        <taxon>Laurasiatheria</taxon>
        <taxon>Chiroptera</taxon>
        <taxon>Yinpterochiroptera</taxon>
        <taxon>Pteropodoidea</taxon>
        <taxon>Pteropodidae</taxon>
        <taxon>Rousettinae</taxon>
        <taxon>Rousettus</taxon>
    </lineage>
</organism>
<evidence type="ECO:0000313" key="2">
    <source>
        <dbReference type="Proteomes" id="UP000593571"/>
    </source>
</evidence>
<keyword evidence="2" id="KW-1185">Reference proteome</keyword>
<protein>
    <recommendedName>
        <fullName evidence="3">DUF1725 domain-containing protein</fullName>
    </recommendedName>
</protein>
<evidence type="ECO:0000313" key="1">
    <source>
        <dbReference type="EMBL" id="KAF6422816.1"/>
    </source>
</evidence>
<gene>
    <name evidence="1" type="ORF">HJG63_008617</name>
</gene>
<dbReference type="Proteomes" id="UP000593571">
    <property type="component" value="Unassembled WGS sequence"/>
</dbReference>
<dbReference type="AlphaFoldDB" id="A0A7J8DIG8"/>